<comment type="caution">
    <text evidence="3">The sequence shown here is derived from an EMBL/GenBank/DDBJ whole genome shotgun (WGS) entry which is preliminary data.</text>
</comment>
<evidence type="ECO:0000313" key="4">
    <source>
        <dbReference type="Proteomes" id="UP000499080"/>
    </source>
</evidence>
<proteinExistence type="predicted"/>
<reference evidence="3 4" key="1">
    <citation type="journal article" date="2019" name="Sci. Rep.">
        <title>Orb-weaving spider Araneus ventricosus genome elucidates the spidroin gene catalogue.</title>
        <authorList>
            <person name="Kono N."/>
            <person name="Nakamura H."/>
            <person name="Ohtoshi R."/>
            <person name="Moran D.A.P."/>
            <person name="Shinohara A."/>
            <person name="Yoshida Y."/>
            <person name="Fujiwara M."/>
            <person name="Mori M."/>
            <person name="Tomita M."/>
            <person name="Arakawa K."/>
        </authorList>
    </citation>
    <scope>NUCLEOTIDE SEQUENCE [LARGE SCALE GENOMIC DNA]</scope>
</reference>
<dbReference type="Proteomes" id="UP000499080">
    <property type="component" value="Unassembled WGS sequence"/>
</dbReference>
<sequence>MFWVLFNLLLISSPFTDDSRGEKQLNEQFMESHFLGGRGGLVVRSRFWGRRVPGSQPDSTDDPPYMRPVARQIIRSGQPPSRWCDVEGWRGEGPAQALSSSSHRGSKLRVPSQNSPRVASKRDFNVTKTKKPTSSGLCL</sequence>
<evidence type="ECO:0000256" key="1">
    <source>
        <dbReference type="SAM" id="MobiDB-lite"/>
    </source>
</evidence>
<gene>
    <name evidence="3" type="ORF">AVEN_29458_1</name>
</gene>
<accession>A0A4Y2LHQ3</accession>
<keyword evidence="4" id="KW-1185">Reference proteome</keyword>
<dbReference type="AlphaFoldDB" id="A0A4Y2LHQ3"/>
<protein>
    <submittedName>
        <fullName evidence="3">Uncharacterized protein</fullName>
    </submittedName>
</protein>
<dbReference type="EMBL" id="BGPR01118928">
    <property type="protein sequence ID" value="GBN14321.1"/>
    <property type="molecule type" value="Genomic_DNA"/>
</dbReference>
<evidence type="ECO:0000313" key="3">
    <source>
        <dbReference type="EMBL" id="GBN14321.1"/>
    </source>
</evidence>
<feature type="region of interest" description="Disordered" evidence="1">
    <location>
        <begin position="76"/>
        <end position="139"/>
    </location>
</feature>
<keyword evidence="2" id="KW-0732">Signal</keyword>
<feature type="chain" id="PRO_5021317083" evidence="2">
    <location>
        <begin position="22"/>
        <end position="139"/>
    </location>
</feature>
<organism evidence="3 4">
    <name type="scientific">Araneus ventricosus</name>
    <name type="common">Orbweaver spider</name>
    <name type="synonym">Epeira ventricosa</name>
    <dbReference type="NCBI Taxonomy" id="182803"/>
    <lineage>
        <taxon>Eukaryota</taxon>
        <taxon>Metazoa</taxon>
        <taxon>Ecdysozoa</taxon>
        <taxon>Arthropoda</taxon>
        <taxon>Chelicerata</taxon>
        <taxon>Arachnida</taxon>
        <taxon>Araneae</taxon>
        <taxon>Araneomorphae</taxon>
        <taxon>Entelegynae</taxon>
        <taxon>Araneoidea</taxon>
        <taxon>Araneidae</taxon>
        <taxon>Araneus</taxon>
    </lineage>
</organism>
<feature type="signal peptide" evidence="2">
    <location>
        <begin position="1"/>
        <end position="21"/>
    </location>
</feature>
<name>A0A4Y2LHQ3_ARAVE</name>
<evidence type="ECO:0000256" key="2">
    <source>
        <dbReference type="SAM" id="SignalP"/>
    </source>
</evidence>